<reference evidence="7 8" key="1">
    <citation type="submission" date="2020-08" db="EMBL/GenBank/DDBJ databases">
        <title>Genomic Encyclopedia of Type Strains, Phase IV (KMG-IV): sequencing the most valuable type-strain genomes for metagenomic binning, comparative biology and taxonomic classification.</title>
        <authorList>
            <person name="Goeker M."/>
        </authorList>
    </citation>
    <scope>NUCLEOTIDE SEQUENCE [LARGE SCALE GENOMIC DNA]</scope>
    <source>
        <strain evidence="7 8">DSM 29781</strain>
    </source>
</reference>
<evidence type="ECO:0000256" key="4">
    <source>
        <dbReference type="ARBA" id="ARBA00023163"/>
    </source>
</evidence>
<dbReference type="Proteomes" id="UP000532440">
    <property type="component" value="Unassembled WGS sequence"/>
</dbReference>
<keyword evidence="8" id="KW-1185">Reference proteome</keyword>
<keyword evidence="4" id="KW-0804">Transcription</keyword>
<dbReference type="AlphaFoldDB" id="A0A7W8HGW9"/>
<dbReference type="FunFam" id="1.10.10.60:FF:000141">
    <property type="entry name" value="TetR family transcriptional regulator"/>
    <property type="match status" value="1"/>
</dbReference>
<dbReference type="InterPro" id="IPR009057">
    <property type="entry name" value="Homeodomain-like_sf"/>
</dbReference>
<dbReference type="PANTHER" id="PTHR30055">
    <property type="entry name" value="HTH-TYPE TRANSCRIPTIONAL REGULATOR RUTR"/>
    <property type="match status" value="1"/>
</dbReference>
<sequence>MPKKKLAVVEELADLRRRQNQDTAELKRTRILDAASTLFHEFGYRGTSVDAIAERLGVTKPFVYAHFKGKAEILAGVCGRTTAFAASAAEAHADQPGPVRARLAAMVWELTIRIIEGRIYLAVYFREEMHLPADAYRSLSSNRRRFDRALSRLLKQGVESGEFDIPHVSVVTQAITGMTTWLFNWYRADGPLSPEQMADEMARLVLSMVTKRPPRELASG</sequence>
<dbReference type="PROSITE" id="PS50977">
    <property type="entry name" value="HTH_TETR_2"/>
    <property type="match status" value="1"/>
</dbReference>
<name>A0A7W8HGW9_9BURK</name>
<proteinExistence type="predicted"/>
<dbReference type="InterPro" id="IPR050109">
    <property type="entry name" value="HTH-type_TetR-like_transc_reg"/>
</dbReference>
<dbReference type="Gene3D" id="1.10.357.10">
    <property type="entry name" value="Tetracycline Repressor, domain 2"/>
    <property type="match status" value="1"/>
</dbReference>
<feature type="domain" description="HTH tetR-type" evidence="6">
    <location>
        <begin position="25"/>
        <end position="85"/>
    </location>
</feature>
<dbReference type="PRINTS" id="PR00455">
    <property type="entry name" value="HTHTETR"/>
</dbReference>
<keyword evidence="3 5" id="KW-0238">DNA-binding</keyword>
<dbReference type="RefSeq" id="WP_183966310.1">
    <property type="nucleotide sequence ID" value="NZ_BAABEW010000001.1"/>
</dbReference>
<dbReference type="InterPro" id="IPR023772">
    <property type="entry name" value="DNA-bd_HTH_TetR-type_CS"/>
</dbReference>
<evidence type="ECO:0000256" key="3">
    <source>
        <dbReference type="ARBA" id="ARBA00023125"/>
    </source>
</evidence>
<evidence type="ECO:0000313" key="8">
    <source>
        <dbReference type="Proteomes" id="UP000532440"/>
    </source>
</evidence>
<dbReference type="GO" id="GO:0003700">
    <property type="term" value="F:DNA-binding transcription factor activity"/>
    <property type="evidence" value="ECO:0007669"/>
    <property type="project" value="TreeGrafter"/>
</dbReference>
<protein>
    <submittedName>
        <fullName evidence="7">AcrR family transcriptional regulator</fullName>
    </submittedName>
</protein>
<evidence type="ECO:0000256" key="2">
    <source>
        <dbReference type="ARBA" id="ARBA00023015"/>
    </source>
</evidence>
<accession>A0A7W8HGW9</accession>
<dbReference type="Pfam" id="PF17932">
    <property type="entry name" value="TetR_C_24"/>
    <property type="match status" value="1"/>
</dbReference>
<evidence type="ECO:0000313" key="7">
    <source>
        <dbReference type="EMBL" id="MBB5271698.1"/>
    </source>
</evidence>
<feature type="DNA-binding region" description="H-T-H motif" evidence="5">
    <location>
        <begin position="48"/>
        <end position="67"/>
    </location>
</feature>
<evidence type="ECO:0000256" key="5">
    <source>
        <dbReference type="PROSITE-ProRule" id="PRU00335"/>
    </source>
</evidence>
<evidence type="ECO:0000256" key="1">
    <source>
        <dbReference type="ARBA" id="ARBA00022491"/>
    </source>
</evidence>
<keyword evidence="2" id="KW-0805">Transcription regulation</keyword>
<organism evidence="7 8">
    <name type="scientific">Quisquiliibacterium transsilvanicum</name>
    <dbReference type="NCBI Taxonomy" id="1549638"/>
    <lineage>
        <taxon>Bacteria</taxon>
        <taxon>Pseudomonadati</taxon>
        <taxon>Pseudomonadota</taxon>
        <taxon>Betaproteobacteria</taxon>
        <taxon>Burkholderiales</taxon>
        <taxon>Burkholderiaceae</taxon>
        <taxon>Quisquiliibacterium</taxon>
    </lineage>
</organism>
<dbReference type="EMBL" id="JACHGB010000003">
    <property type="protein sequence ID" value="MBB5271698.1"/>
    <property type="molecule type" value="Genomic_DNA"/>
</dbReference>
<dbReference type="InterPro" id="IPR001647">
    <property type="entry name" value="HTH_TetR"/>
</dbReference>
<evidence type="ECO:0000259" key="6">
    <source>
        <dbReference type="PROSITE" id="PS50977"/>
    </source>
</evidence>
<dbReference type="SUPFAM" id="SSF46689">
    <property type="entry name" value="Homeodomain-like"/>
    <property type="match status" value="1"/>
</dbReference>
<dbReference type="Gene3D" id="1.10.10.60">
    <property type="entry name" value="Homeodomain-like"/>
    <property type="match status" value="1"/>
</dbReference>
<comment type="caution">
    <text evidence="7">The sequence shown here is derived from an EMBL/GenBank/DDBJ whole genome shotgun (WGS) entry which is preliminary data.</text>
</comment>
<dbReference type="PROSITE" id="PS01081">
    <property type="entry name" value="HTH_TETR_1"/>
    <property type="match status" value="1"/>
</dbReference>
<gene>
    <name evidence="7" type="ORF">HNQ70_001708</name>
</gene>
<dbReference type="PANTHER" id="PTHR30055:SF175">
    <property type="entry name" value="HTH-TYPE TRANSCRIPTIONAL REPRESSOR KSTR2"/>
    <property type="match status" value="1"/>
</dbReference>
<dbReference type="GO" id="GO:0000976">
    <property type="term" value="F:transcription cis-regulatory region binding"/>
    <property type="evidence" value="ECO:0007669"/>
    <property type="project" value="TreeGrafter"/>
</dbReference>
<dbReference type="InterPro" id="IPR036271">
    <property type="entry name" value="Tet_transcr_reg_TetR-rel_C_sf"/>
</dbReference>
<dbReference type="InterPro" id="IPR041490">
    <property type="entry name" value="KstR2_TetR_C"/>
</dbReference>
<keyword evidence="1" id="KW-0678">Repressor</keyword>
<dbReference type="SUPFAM" id="SSF48498">
    <property type="entry name" value="Tetracyclin repressor-like, C-terminal domain"/>
    <property type="match status" value="1"/>
</dbReference>
<dbReference type="Pfam" id="PF00440">
    <property type="entry name" value="TetR_N"/>
    <property type="match status" value="1"/>
</dbReference>